<keyword evidence="2" id="KW-1185">Reference proteome</keyword>
<evidence type="ECO:0000313" key="2">
    <source>
        <dbReference type="Proteomes" id="UP000886653"/>
    </source>
</evidence>
<reference evidence="1" key="1">
    <citation type="submission" date="2013-11" db="EMBL/GenBank/DDBJ databases">
        <title>Genome sequence of the fusiform rust pathogen reveals effectors for host alternation and coevolution with pine.</title>
        <authorList>
            <consortium name="DOE Joint Genome Institute"/>
            <person name="Smith K."/>
            <person name="Pendleton A."/>
            <person name="Kubisiak T."/>
            <person name="Anderson C."/>
            <person name="Salamov A."/>
            <person name="Aerts A."/>
            <person name="Riley R."/>
            <person name="Clum A."/>
            <person name="Lindquist E."/>
            <person name="Ence D."/>
            <person name="Campbell M."/>
            <person name="Kronenberg Z."/>
            <person name="Feau N."/>
            <person name="Dhillon B."/>
            <person name="Hamelin R."/>
            <person name="Burleigh J."/>
            <person name="Smith J."/>
            <person name="Yandell M."/>
            <person name="Nelson C."/>
            <person name="Grigoriev I."/>
            <person name="Davis J."/>
        </authorList>
    </citation>
    <scope>NUCLEOTIDE SEQUENCE</scope>
    <source>
        <strain evidence="1">G11</strain>
    </source>
</reference>
<sequence length="68" mass="7735">MRELMSKGAGVSFGTYNHLDPEGTTGSTIWCEAVLCTFLMLRIIDWHWWCMIIFVGGSSTQYQRKGIC</sequence>
<organism evidence="1 2">
    <name type="scientific">Cronartium quercuum f. sp. fusiforme G11</name>
    <dbReference type="NCBI Taxonomy" id="708437"/>
    <lineage>
        <taxon>Eukaryota</taxon>
        <taxon>Fungi</taxon>
        <taxon>Dikarya</taxon>
        <taxon>Basidiomycota</taxon>
        <taxon>Pucciniomycotina</taxon>
        <taxon>Pucciniomycetes</taxon>
        <taxon>Pucciniales</taxon>
        <taxon>Coleosporiaceae</taxon>
        <taxon>Cronartium</taxon>
    </lineage>
</organism>
<proteinExistence type="predicted"/>
<comment type="caution">
    <text evidence="1">The sequence shown here is derived from an EMBL/GenBank/DDBJ whole genome shotgun (WGS) entry which is preliminary data.</text>
</comment>
<dbReference type="AlphaFoldDB" id="A0A9P6TCF6"/>
<dbReference type="Proteomes" id="UP000886653">
    <property type="component" value="Unassembled WGS sequence"/>
</dbReference>
<evidence type="ECO:0000313" key="1">
    <source>
        <dbReference type="EMBL" id="KAG0147262.1"/>
    </source>
</evidence>
<protein>
    <submittedName>
        <fullName evidence="1">Uncharacterized protein</fullName>
    </submittedName>
</protein>
<name>A0A9P6TCF6_9BASI</name>
<gene>
    <name evidence="1" type="ORF">CROQUDRAFT_480799</name>
</gene>
<dbReference type="EMBL" id="MU167250">
    <property type="protein sequence ID" value="KAG0147262.1"/>
    <property type="molecule type" value="Genomic_DNA"/>
</dbReference>
<accession>A0A9P6TCF6</accession>